<keyword evidence="5 6" id="KW-0472">Membrane</keyword>
<sequence length="329" mass="35252">MAATSMNSPWPPLRRIGLSACAVILLTLPLWSPSDYITGIATLAIFFAVASTGLNVVYGYAGLLSFAQVGFWGLGAYVSALLVTDHGFSPWTAIGCAGVVCVVTSLAGGLAALRVSRDAFVVITLSFSLLLQLLARSWTSLTRGAMGIPGLPFPQVRLGNAILLDGNTASGFYWIALGCGALVVAATWWLLRSRVGRAFVAVNLDENLARSQGISVFLHQLSAFALSALIGGLAGALYVFKLGIVDPGIFDIYYAQMMLIIVIVGGAGHFWFVLLMSFVFTALPELLRLAPELRMILFGLVLIITIQFMPQGLGGYLADRRNRMLRRTE</sequence>
<feature type="transmembrane region" description="Helical" evidence="6">
    <location>
        <begin position="90"/>
        <end position="113"/>
    </location>
</feature>
<proteinExistence type="predicted"/>
<comment type="caution">
    <text evidence="7">The sequence shown here is derived from an EMBL/GenBank/DDBJ whole genome shotgun (WGS) entry which is preliminary data.</text>
</comment>
<protein>
    <submittedName>
        <fullName evidence="7">Branched-chain amino acid ABC transporter permease</fullName>
    </submittedName>
</protein>
<feature type="transmembrane region" description="Helical" evidence="6">
    <location>
        <begin position="37"/>
        <end position="57"/>
    </location>
</feature>
<evidence type="ECO:0000256" key="5">
    <source>
        <dbReference type="ARBA" id="ARBA00023136"/>
    </source>
</evidence>
<feature type="transmembrane region" description="Helical" evidence="6">
    <location>
        <begin position="295"/>
        <end position="318"/>
    </location>
</feature>
<evidence type="ECO:0000313" key="8">
    <source>
        <dbReference type="Proteomes" id="UP001387293"/>
    </source>
</evidence>
<dbReference type="EMBL" id="JAPYKS010000042">
    <property type="protein sequence ID" value="MEI9412910.1"/>
    <property type="molecule type" value="Genomic_DNA"/>
</dbReference>
<evidence type="ECO:0000256" key="1">
    <source>
        <dbReference type="ARBA" id="ARBA00004651"/>
    </source>
</evidence>
<evidence type="ECO:0000256" key="6">
    <source>
        <dbReference type="SAM" id="Phobius"/>
    </source>
</evidence>
<dbReference type="PANTHER" id="PTHR30482:SF20">
    <property type="entry name" value="HIGH-AFFINITY BRANCHED-CHAIN AMINO ACID TRANSPORT SYSTEM PERMEASE PROTEIN LIVM"/>
    <property type="match status" value="1"/>
</dbReference>
<keyword evidence="2" id="KW-1003">Cell membrane</keyword>
<comment type="subcellular location">
    <subcellularLocation>
        <location evidence="1">Cell membrane</location>
        <topology evidence="1">Multi-pass membrane protein</topology>
    </subcellularLocation>
</comment>
<dbReference type="Proteomes" id="UP001387293">
    <property type="component" value="Unassembled WGS sequence"/>
</dbReference>
<feature type="transmembrane region" description="Helical" evidence="6">
    <location>
        <begin position="12"/>
        <end position="31"/>
    </location>
</feature>
<dbReference type="InterPro" id="IPR043428">
    <property type="entry name" value="LivM-like"/>
</dbReference>
<reference evidence="7 8" key="1">
    <citation type="submission" date="2022-12" db="EMBL/GenBank/DDBJ databases">
        <authorList>
            <person name="Muema E."/>
        </authorList>
    </citation>
    <scope>NUCLEOTIDE SEQUENCE [LARGE SCALE GENOMIC DNA]</scope>
    <source>
        <strain evidence="8">1326</strain>
    </source>
</reference>
<keyword evidence="4 6" id="KW-1133">Transmembrane helix</keyword>
<evidence type="ECO:0000256" key="3">
    <source>
        <dbReference type="ARBA" id="ARBA00022692"/>
    </source>
</evidence>
<evidence type="ECO:0000313" key="7">
    <source>
        <dbReference type="EMBL" id="MEI9412910.1"/>
    </source>
</evidence>
<feature type="transmembrane region" description="Helical" evidence="6">
    <location>
        <begin position="252"/>
        <end position="283"/>
    </location>
</feature>
<feature type="transmembrane region" description="Helical" evidence="6">
    <location>
        <begin position="216"/>
        <end position="240"/>
    </location>
</feature>
<organism evidence="7 8">
    <name type="scientific">Mesorhizobium salmacidum</name>
    <dbReference type="NCBI Taxonomy" id="3015171"/>
    <lineage>
        <taxon>Bacteria</taxon>
        <taxon>Pseudomonadati</taxon>
        <taxon>Pseudomonadota</taxon>
        <taxon>Alphaproteobacteria</taxon>
        <taxon>Hyphomicrobiales</taxon>
        <taxon>Phyllobacteriaceae</taxon>
        <taxon>Mesorhizobium</taxon>
    </lineage>
</organism>
<dbReference type="InterPro" id="IPR001851">
    <property type="entry name" value="ABC_transp_permease"/>
</dbReference>
<evidence type="ECO:0000256" key="2">
    <source>
        <dbReference type="ARBA" id="ARBA00022475"/>
    </source>
</evidence>
<evidence type="ECO:0000256" key="4">
    <source>
        <dbReference type="ARBA" id="ARBA00022989"/>
    </source>
</evidence>
<feature type="transmembrane region" description="Helical" evidence="6">
    <location>
        <begin position="172"/>
        <end position="191"/>
    </location>
</feature>
<dbReference type="CDD" id="cd06581">
    <property type="entry name" value="TM_PBP1_LivM_like"/>
    <property type="match status" value="1"/>
</dbReference>
<keyword evidence="8" id="KW-1185">Reference proteome</keyword>
<gene>
    <name evidence="7" type="ORF">O7A60_29810</name>
</gene>
<feature type="transmembrane region" description="Helical" evidence="6">
    <location>
        <begin position="64"/>
        <end position="84"/>
    </location>
</feature>
<dbReference type="PANTHER" id="PTHR30482">
    <property type="entry name" value="HIGH-AFFINITY BRANCHED-CHAIN AMINO ACID TRANSPORT SYSTEM PERMEASE"/>
    <property type="match status" value="1"/>
</dbReference>
<dbReference type="Pfam" id="PF02653">
    <property type="entry name" value="BPD_transp_2"/>
    <property type="match status" value="1"/>
</dbReference>
<dbReference type="RefSeq" id="WP_337109257.1">
    <property type="nucleotide sequence ID" value="NZ_JAPYKS010000042.1"/>
</dbReference>
<keyword evidence="3 6" id="KW-0812">Transmembrane</keyword>
<accession>A0ABU8L4M4</accession>
<name>A0ABU8L4M4_9HYPH</name>